<dbReference type="RefSeq" id="WP_151013610.1">
    <property type="nucleotide sequence ID" value="NZ_CBDRIO010000037.1"/>
</dbReference>
<dbReference type="EMBL" id="WAAR01000077">
    <property type="protein sequence ID" value="KAB1110456.1"/>
    <property type="molecule type" value="Genomic_DNA"/>
</dbReference>
<proteinExistence type="predicted"/>
<reference evidence="1 2" key="1">
    <citation type="submission" date="2019-09" db="EMBL/GenBank/DDBJ databases">
        <title>High taxonomic diversity of Micromonospora strains isolated from Medicago sativa nodules in different geographical locations.</title>
        <authorList>
            <person name="Martinez-Hidalgo P."/>
            <person name="Flores-Felix J.D."/>
            <person name="Velazquez E."/>
            <person name="Brau L."/>
            <person name="Trujillo M.E."/>
            <person name="Martinez-Molina E."/>
        </authorList>
    </citation>
    <scope>NUCLEOTIDE SEQUENCE [LARGE SCALE GENOMIC DNA]</scope>
    <source>
        <strain evidence="1 2">ALFB5</strain>
    </source>
</reference>
<name>A0ABQ6UEL0_9ACTN</name>
<evidence type="ECO:0000313" key="1">
    <source>
        <dbReference type="EMBL" id="KAB1110456.1"/>
    </source>
</evidence>
<accession>A0ABQ6UEL0</accession>
<protein>
    <submittedName>
        <fullName evidence="1">Uncharacterized protein</fullName>
    </submittedName>
</protein>
<organism evidence="1 2">
    <name type="scientific">Micromonospora aurantiaca</name>
    <name type="common">nom. illeg.</name>
    <dbReference type="NCBI Taxonomy" id="47850"/>
    <lineage>
        <taxon>Bacteria</taxon>
        <taxon>Bacillati</taxon>
        <taxon>Actinomycetota</taxon>
        <taxon>Actinomycetes</taxon>
        <taxon>Micromonosporales</taxon>
        <taxon>Micromonosporaceae</taxon>
        <taxon>Micromonospora</taxon>
    </lineage>
</organism>
<keyword evidence="2" id="KW-1185">Reference proteome</keyword>
<evidence type="ECO:0000313" key="2">
    <source>
        <dbReference type="Proteomes" id="UP000471364"/>
    </source>
</evidence>
<gene>
    <name evidence="1" type="ORF">F6X54_17760</name>
</gene>
<sequence>MEPLLVKFVPGSVFRVPAGPDNFAYGVMLSHFPYVAFFDKRTGFGEGGVPSIPPMFVLVVAKPAYSKGQWGQPVRIIPAESLPPVPRFFWQSPTNKNDCKIVEPIKRRVPASPHDCVGLEAEAVWSASHIESRIIDAYAGRPNIFAESLRVKL</sequence>
<comment type="caution">
    <text evidence="1">The sequence shown here is derived from an EMBL/GenBank/DDBJ whole genome shotgun (WGS) entry which is preliminary data.</text>
</comment>
<dbReference type="Proteomes" id="UP000471364">
    <property type="component" value="Unassembled WGS sequence"/>
</dbReference>